<dbReference type="EMBL" id="CH445353">
    <property type="protein sequence ID" value="EAT78550.1"/>
    <property type="molecule type" value="Genomic_DNA"/>
</dbReference>
<dbReference type="GeneID" id="5981049"/>
<accession>Q0U2Q5</accession>
<name>Q0U2Q5_PHANO</name>
<organism evidence="1 2">
    <name type="scientific">Phaeosphaeria nodorum (strain SN15 / ATCC MYA-4574 / FGSC 10173)</name>
    <name type="common">Glume blotch fungus</name>
    <name type="synonym">Parastagonospora nodorum</name>
    <dbReference type="NCBI Taxonomy" id="321614"/>
    <lineage>
        <taxon>Eukaryota</taxon>
        <taxon>Fungi</taxon>
        <taxon>Dikarya</taxon>
        <taxon>Ascomycota</taxon>
        <taxon>Pezizomycotina</taxon>
        <taxon>Dothideomycetes</taxon>
        <taxon>Pleosporomycetidae</taxon>
        <taxon>Pleosporales</taxon>
        <taxon>Pleosporineae</taxon>
        <taxon>Phaeosphaeriaceae</taxon>
        <taxon>Parastagonospora</taxon>
    </lineage>
</organism>
<dbReference type="InParanoid" id="Q0U2Q5"/>
<dbReference type="Proteomes" id="UP000001055">
    <property type="component" value="Unassembled WGS sequence"/>
</dbReference>
<proteinExistence type="predicted"/>
<dbReference type="VEuPathDB" id="FungiDB:JI435_139250"/>
<reference evidence="2" key="1">
    <citation type="journal article" date="2007" name="Plant Cell">
        <title>Dothideomycete-plant interactions illuminated by genome sequencing and EST analysis of the wheat pathogen Stagonospora nodorum.</title>
        <authorList>
            <person name="Hane J.K."/>
            <person name="Lowe R.G."/>
            <person name="Solomon P.S."/>
            <person name="Tan K.C."/>
            <person name="Schoch C.L."/>
            <person name="Spatafora J.W."/>
            <person name="Crous P.W."/>
            <person name="Kodira C."/>
            <person name="Birren B.W."/>
            <person name="Galagan J.E."/>
            <person name="Torriani S.F."/>
            <person name="McDonald B.A."/>
            <person name="Oliver R.P."/>
        </authorList>
    </citation>
    <scope>NUCLEOTIDE SEQUENCE [LARGE SCALE GENOMIC DNA]</scope>
    <source>
        <strain evidence="2">SN15 / ATCC MYA-4574 / FGSC 10173</strain>
    </source>
</reference>
<dbReference type="AlphaFoldDB" id="Q0U2Q5"/>
<dbReference type="KEGG" id="pno:SNOG_13925"/>
<evidence type="ECO:0000313" key="2">
    <source>
        <dbReference type="Proteomes" id="UP000001055"/>
    </source>
</evidence>
<evidence type="ECO:0000313" key="1">
    <source>
        <dbReference type="EMBL" id="EAT78550.1"/>
    </source>
</evidence>
<dbReference type="RefSeq" id="XP_001804126.1">
    <property type="nucleotide sequence ID" value="XM_001804074.1"/>
</dbReference>
<sequence>MSTTKVSGDETSSLIHMMLASEQDFPILTRELAAPKPRLSQIVHDIVELIEKSCHLIFGKESDLAAFTKCNAEALGHDYLLFELSVGHINEVKKLLGKGEMAQWFTSQIQPARSLLESRFFNNSLVRWCDRREEKLAPGPWVDP</sequence>
<gene>
    <name evidence="1" type="ORF">SNOG_13925</name>
</gene>
<protein>
    <submittedName>
        <fullName evidence="1">Uncharacterized protein</fullName>
    </submittedName>
</protein>